<dbReference type="PANTHER" id="PTHR14957:SF1">
    <property type="entry name" value="UBIQUITIN-LIKE-CONJUGATING ENZYME ATG10"/>
    <property type="match status" value="1"/>
</dbReference>
<dbReference type="PANTHER" id="PTHR14957">
    <property type="entry name" value="UBIQUITIN-LIKE-CONJUGATING ENZYME ATG10"/>
    <property type="match status" value="1"/>
</dbReference>
<evidence type="ECO:0000256" key="5">
    <source>
        <dbReference type="ARBA" id="ARBA00023006"/>
    </source>
</evidence>
<dbReference type="Proteomes" id="UP001642487">
    <property type="component" value="Chromosome 1"/>
</dbReference>
<accession>A0ABP0XNX5</accession>
<organism evidence="7 8">
    <name type="scientific">Citrullus colocynthis</name>
    <name type="common">colocynth</name>
    <dbReference type="NCBI Taxonomy" id="252529"/>
    <lineage>
        <taxon>Eukaryota</taxon>
        <taxon>Viridiplantae</taxon>
        <taxon>Streptophyta</taxon>
        <taxon>Embryophyta</taxon>
        <taxon>Tracheophyta</taxon>
        <taxon>Spermatophyta</taxon>
        <taxon>Magnoliopsida</taxon>
        <taxon>eudicotyledons</taxon>
        <taxon>Gunneridae</taxon>
        <taxon>Pentapetalae</taxon>
        <taxon>rosids</taxon>
        <taxon>fabids</taxon>
        <taxon>Cucurbitales</taxon>
        <taxon>Cucurbitaceae</taxon>
        <taxon>Benincaseae</taxon>
        <taxon>Citrullus</taxon>
    </lineage>
</organism>
<reference evidence="7 8" key="1">
    <citation type="submission" date="2024-03" db="EMBL/GenBank/DDBJ databases">
        <authorList>
            <person name="Gkanogiannis A."/>
            <person name="Becerra Lopez-Lavalle L."/>
        </authorList>
    </citation>
    <scope>NUCLEOTIDE SEQUENCE [LARGE SCALE GENOMIC DNA]</scope>
</reference>
<evidence type="ECO:0000256" key="1">
    <source>
        <dbReference type="ARBA" id="ARBA00005696"/>
    </source>
</evidence>
<evidence type="ECO:0000256" key="6">
    <source>
        <dbReference type="ARBA" id="ARBA00029833"/>
    </source>
</evidence>
<protein>
    <recommendedName>
        <fullName evidence="2">Ubiquitin-like-conjugating enzyme ATG10</fullName>
    </recommendedName>
    <alternativeName>
        <fullName evidence="6">Autophagy-related protein 10</fullName>
    </alternativeName>
</protein>
<comment type="similarity">
    <text evidence="1">Belongs to the ATG10 family.</text>
</comment>
<keyword evidence="8" id="KW-1185">Reference proteome</keyword>
<sequence length="299" mass="34144">MQSSICRILLQIIRNGTNLTTIDFNAIAFRSLSFGFLIIVDSCEFHLIQMNQKVGSCEAIAWGGTISSNDFYKAACAFVHRWKLINSDFPSWSWVPYQKLRWISSDDKVEGYLSLEKICLLRPQENEQEKGECLEEIDTAGVGNNNESLDEATLVPSPSDHQEVHYYDFHILHSASYSVPVLYFRAYYCDGQPLMLEEIKKDLPSLSADTLLSSKWTFITQEEHPYLNRPWFKLHPCGTNEWMKRLFLSDASLFKNEIAIERYIASWLSVVGQVVGLRIPMEMFRDGNGSQVSISAALS</sequence>
<proteinExistence type="inferred from homology"/>
<evidence type="ECO:0000256" key="3">
    <source>
        <dbReference type="ARBA" id="ARBA00022679"/>
    </source>
</evidence>
<gene>
    <name evidence="7" type="ORF">CITCOLO1_LOCUS1455</name>
</gene>
<evidence type="ECO:0000313" key="8">
    <source>
        <dbReference type="Proteomes" id="UP001642487"/>
    </source>
</evidence>
<dbReference type="InterPro" id="IPR007135">
    <property type="entry name" value="Atg3/Atg10"/>
</dbReference>
<dbReference type="Pfam" id="PF03987">
    <property type="entry name" value="Autophagy_act_C"/>
    <property type="match status" value="1"/>
</dbReference>
<name>A0ABP0XNX5_9ROSI</name>
<keyword evidence="5" id="KW-0072">Autophagy</keyword>
<keyword evidence="3" id="KW-0808">Transferase</keyword>
<evidence type="ECO:0000256" key="2">
    <source>
        <dbReference type="ARBA" id="ARBA00021099"/>
    </source>
</evidence>
<keyword evidence="4" id="KW-0833">Ubl conjugation pathway</keyword>
<dbReference type="Gene3D" id="3.30.1460.50">
    <property type="match status" value="1"/>
</dbReference>
<evidence type="ECO:0000256" key="4">
    <source>
        <dbReference type="ARBA" id="ARBA00022786"/>
    </source>
</evidence>
<dbReference type="EMBL" id="OZ021735">
    <property type="protein sequence ID" value="CAK9309855.1"/>
    <property type="molecule type" value="Genomic_DNA"/>
</dbReference>
<evidence type="ECO:0000313" key="7">
    <source>
        <dbReference type="EMBL" id="CAK9309855.1"/>
    </source>
</evidence>